<protein>
    <submittedName>
        <fullName evidence="2">Uncharacterized protein</fullName>
    </submittedName>
</protein>
<feature type="transmembrane region" description="Helical" evidence="1">
    <location>
        <begin position="177"/>
        <end position="201"/>
    </location>
</feature>
<feature type="transmembrane region" description="Helical" evidence="1">
    <location>
        <begin position="85"/>
        <end position="103"/>
    </location>
</feature>
<evidence type="ECO:0000256" key="1">
    <source>
        <dbReference type="SAM" id="Phobius"/>
    </source>
</evidence>
<keyword evidence="1" id="KW-0812">Transmembrane</keyword>
<proteinExistence type="predicted"/>
<feature type="transmembrane region" description="Helical" evidence="1">
    <location>
        <begin position="44"/>
        <end position="64"/>
    </location>
</feature>
<sequence length="218" mass="24170">MQKNTPQRSSKSPIILPLMPFLVIFFLSPSFIPLPLYFGVEINLGLGILAAFLILIGGLILYLTSIFINKIISTKAPYISDPLQFSVHIFLSAVIIVSLLLLTPDSMSIFALLFSGPPALITAAYSYQYLKNRLYRVPLSLKLIWRWLSFTIILGATISFFLSLIPILLIARQGQGFLPALSIGLIGAICALLSCLLLLFYIKIDQCLKTHCIINYSS</sequence>
<name>A0ABY3X187_9GAMM</name>
<feature type="transmembrane region" description="Helical" evidence="1">
    <location>
        <begin position="109"/>
        <end position="127"/>
    </location>
</feature>
<feature type="transmembrane region" description="Helical" evidence="1">
    <location>
        <begin position="147"/>
        <end position="171"/>
    </location>
</feature>
<organism evidence="2 3">
    <name type="scientific">Ignatzschineria rhizosphaerae</name>
    <dbReference type="NCBI Taxonomy" id="2923279"/>
    <lineage>
        <taxon>Bacteria</taxon>
        <taxon>Pseudomonadati</taxon>
        <taxon>Pseudomonadota</taxon>
        <taxon>Gammaproteobacteria</taxon>
        <taxon>Cardiobacteriales</taxon>
        <taxon>Ignatzschineriaceae</taxon>
        <taxon>Ignatzschineria</taxon>
    </lineage>
</organism>
<dbReference type="RefSeq" id="WP_242150596.1">
    <property type="nucleotide sequence ID" value="NZ_CP093379.1"/>
</dbReference>
<dbReference type="Proteomes" id="UP000829542">
    <property type="component" value="Chromosome"/>
</dbReference>
<keyword evidence="1" id="KW-1133">Transmembrane helix</keyword>
<evidence type="ECO:0000313" key="3">
    <source>
        <dbReference type="Proteomes" id="UP000829542"/>
    </source>
</evidence>
<gene>
    <name evidence="2" type="ORF">MMG00_01880</name>
</gene>
<reference evidence="2 3" key="1">
    <citation type="submission" date="2022-03" db="EMBL/GenBank/DDBJ databases">
        <title>Ignatzschineria rhizosphaerae HR5S32.</title>
        <authorList>
            <person name="Sun J.Q."/>
            <person name="Feng J.Y."/>
        </authorList>
    </citation>
    <scope>NUCLEOTIDE SEQUENCE [LARGE SCALE GENOMIC DNA]</scope>
    <source>
        <strain evidence="2 3">HR5S32</strain>
    </source>
</reference>
<evidence type="ECO:0000313" key="2">
    <source>
        <dbReference type="EMBL" id="UNM96638.1"/>
    </source>
</evidence>
<accession>A0ABY3X187</accession>
<keyword evidence="1" id="KW-0472">Membrane</keyword>
<keyword evidence="3" id="KW-1185">Reference proteome</keyword>
<dbReference type="EMBL" id="CP093379">
    <property type="protein sequence ID" value="UNM96638.1"/>
    <property type="molecule type" value="Genomic_DNA"/>
</dbReference>
<feature type="transmembrane region" description="Helical" evidence="1">
    <location>
        <begin position="12"/>
        <end position="32"/>
    </location>
</feature>